<keyword evidence="1" id="KW-0732">Signal</keyword>
<evidence type="ECO:0000313" key="3">
    <source>
        <dbReference type="Proteomes" id="UP000199604"/>
    </source>
</evidence>
<feature type="signal peptide" evidence="1">
    <location>
        <begin position="1"/>
        <end position="18"/>
    </location>
</feature>
<organism evidence="2 3">
    <name type="scientific">Flavobacterium swingsii</name>
    <dbReference type="NCBI Taxonomy" id="498292"/>
    <lineage>
        <taxon>Bacteria</taxon>
        <taxon>Pseudomonadati</taxon>
        <taxon>Bacteroidota</taxon>
        <taxon>Flavobacteriia</taxon>
        <taxon>Flavobacteriales</taxon>
        <taxon>Flavobacteriaceae</taxon>
        <taxon>Flavobacterium</taxon>
    </lineage>
</organism>
<keyword evidence="3" id="KW-1185">Reference proteome</keyword>
<name>A0A1I0XE28_9FLAO</name>
<dbReference type="AlphaFoldDB" id="A0A1I0XE28"/>
<feature type="chain" id="PRO_5011709767" description="TonB protein C-terminal" evidence="1">
    <location>
        <begin position="19"/>
        <end position="132"/>
    </location>
</feature>
<dbReference type="RefSeq" id="WP_091475002.1">
    <property type="nucleotide sequence ID" value="NZ_FOJT01000003.1"/>
</dbReference>
<evidence type="ECO:0008006" key="4">
    <source>
        <dbReference type="Google" id="ProtNLM"/>
    </source>
</evidence>
<evidence type="ECO:0000256" key="1">
    <source>
        <dbReference type="SAM" id="SignalP"/>
    </source>
</evidence>
<dbReference type="Proteomes" id="UP000199604">
    <property type="component" value="Unassembled WGS sequence"/>
</dbReference>
<evidence type="ECO:0000313" key="2">
    <source>
        <dbReference type="EMBL" id="SFA99272.1"/>
    </source>
</evidence>
<reference evidence="3" key="1">
    <citation type="submission" date="2016-10" db="EMBL/GenBank/DDBJ databases">
        <authorList>
            <person name="Varghese N."/>
            <person name="Submissions S."/>
        </authorList>
    </citation>
    <scope>NUCLEOTIDE SEQUENCE [LARGE SCALE GENOMIC DNA]</scope>
    <source>
        <strain evidence="3">DSM 21789</strain>
    </source>
</reference>
<accession>A0A1I0XE28</accession>
<gene>
    <name evidence="2" type="ORF">SAMN05660845_1197</name>
</gene>
<dbReference type="STRING" id="498292.SAMN05660845_1197"/>
<dbReference type="EMBL" id="FOJT01000003">
    <property type="protein sequence ID" value="SFA99272.1"/>
    <property type="molecule type" value="Genomic_DNA"/>
</dbReference>
<proteinExistence type="predicted"/>
<sequence>MKNIFFSLLLIFSTSVFGQESQQKPIKISYKNCLAKKGYSFRLKEVTSDSRCPEGVQCIWAGEVQTVILVYKDKKLVEETKLTVSPNNNEEVIDFFAKYYAKKKIESIYVFPFPIKDKVLDKKEYRLEISFE</sequence>
<protein>
    <recommendedName>
        <fullName evidence="4">TonB protein C-terminal</fullName>
    </recommendedName>
</protein>
<dbReference type="OrthoDB" id="163809at2"/>